<dbReference type="Pfam" id="PF05193">
    <property type="entry name" value="Peptidase_M16_C"/>
    <property type="match status" value="1"/>
</dbReference>
<keyword evidence="3" id="KW-1185">Reference proteome</keyword>
<dbReference type="GO" id="GO:0046872">
    <property type="term" value="F:metal ion binding"/>
    <property type="evidence" value="ECO:0007669"/>
    <property type="project" value="InterPro"/>
</dbReference>
<proteinExistence type="predicted"/>
<name>A0A1G6M861_9BACI</name>
<gene>
    <name evidence="2" type="ORF">SAMN05421737_109122</name>
</gene>
<evidence type="ECO:0000259" key="1">
    <source>
        <dbReference type="Pfam" id="PF05193"/>
    </source>
</evidence>
<dbReference type="EMBL" id="FMYM01000009">
    <property type="protein sequence ID" value="SDC51683.1"/>
    <property type="molecule type" value="Genomic_DNA"/>
</dbReference>
<organism evidence="2 3">
    <name type="scientific">Shouchella lonarensis</name>
    <dbReference type="NCBI Taxonomy" id="1464122"/>
    <lineage>
        <taxon>Bacteria</taxon>
        <taxon>Bacillati</taxon>
        <taxon>Bacillota</taxon>
        <taxon>Bacilli</taxon>
        <taxon>Bacillales</taxon>
        <taxon>Bacillaceae</taxon>
        <taxon>Shouchella</taxon>
    </lineage>
</organism>
<dbReference type="SUPFAM" id="SSF63411">
    <property type="entry name" value="LuxS/MPP-like metallohydrolase"/>
    <property type="match status" value="1"/>
</dbReference>
<dbReference type="Proteomes" id="UP000242662">
    <property type="component" value="Unassembled WGS sequence"/>
</dbReference>
<feature type="domain" description="Peptidase M16 C-terminal" evidence="1">
    <location>
        <begin position="56"/>
        <end position="94"/>
    </location>
</feature>
<protein>
    <submittedName>
        <fullName evidence="2">Peptidase M16 inactive domain-containing protein</fullName>
    </submittedName>
</protein>
<evidence type="ECO:0000313" key="2">
    <source>
        <dbReference type="EMBL" id="SDC51683.1"/>
    </source>
</evidence>
<dbReference type="RefSeq" id="WP_090776287.1">
    <property type="nucleotide sequence ID" value="NZ_FMYM01000009.1"/>
</dbReference>
<reference evidence="3" key="1">
    <citation type="submission" date="2016-09" db="EMBL/GenBank/DDBJ databases">
        <authorList>
            <person name="Varghese N."/>
            <person name="Submissions S."/>
        </authorList>
    </citation>
    <scope>NUCLEOTIDE SEQUENCE [LARGE SCALE GENOMIC DNA]</scope>
    <source>
        <strain evidence="3">25nlg</strain>
    </source>
</reference>
<sequence length="114" mass="13656">MKEIVEQEKRSLKQQLQAIYDNKMAYASLRMEEEMFPRVLDRVPEYGRIEDLDRLAPEDIYDVYKKMLAHDRMDLFIVGCFDEIQAKETVATFLVQSARFENAKWSIYQLVVRR</sequence>
<dbReference type="AlphaFoldDB" id="A0A1G6M861"/>
<evidence type="ECO:0000313" key="3">
    <source>
        <dbReference type="Proteomes" id="UP000242662"/>
    </source>
</evidence>
<accession>A0A1G6M861</accession>
<dbReference type="Gene3D" id="3.30.830.10">
    <property type="entry name" value="Metalloenzyme, LuxS/M16 peptidase-like"/>
    <property type="match status" value="1"/>
</dbReference>
<dbReference type="InterPro" id="IPR011249">
    <property type="entry name" value="Metalloenz_LuxS/M16"/>
</dbReference>
<dbReference type="STRING" id="1464122.SAMN05421737_109122"/>
<dbReference type="InterPro" id="IPR007863">
    <property type="entry name" value="Peptidase_M16_C"/>
</dbReference>